<evidence type="ECO:0000256" key="2">
    <source>
        <dbReference type="ARBA" id="ARBA00023125"/>
    </source>
</evidence>
<evidence type="ECO:0000313" key="8">
    <source>
        <dbReference type="Proteomes" id="UP000247832"/>
    </source>
</evidence>
<dbReference type="Gene3D" id="1.10.357.10">
    <property type="entry name" value="Tetracycline Repressor, domain 2"/>
    <property type="match status" value="1"/>
</dbReference>
<accession>A0A2V5L3A0</accession>
<dbReference type="Pfam" id="PF00440">
    <property type="entry name" value="TetR_N"/>
    <property type="match status" value="1"/>
</dbReference>
<keyword evidence="2 4" id="KW-0238">DNA-binding</keyword>
<evidence type="ECO:0000256" key="5">
    <source>
        <dbReference type="SAM" id="MobiDB-lite"/>
    </source>
</evidence>
<dbReference type="SUPFAM" id="SSF46689">
    <property type="entry name" value="Homeodomain-like"/>
    <property type="match status" value="1"/>
</dbReference>
<dbReference type="InterPro" id="IPR050109">
    <property type="entry name" value="HTH-type_TetR-like_transc_reg"/>
</dbReference>
<proteinExistence type="predicted"/>
<dbReference type="InterPro" id="IPR009057">
    <property type="entry name" value="Homeodomain-like_sf"/>
</dbReference>
<dbReference type="GO" id="GO:0003700">
    <property type="term" value="F:DNA-binding transcription factor activity"/>
    <property type="evidence" value="ECO:0007669"/>
    <property type="project" value="TreeGrafter"/>
</dbReference>
<dbReference type="GO" id="GO:0000976">
    <property type="term" value="F:transcription cis-regulatory region binding"/>
    <property type="evidence" value="ECO:0007669"/>
    <property type="project" value="TreeGrafter"/>
</dbReference>
<keyword evidence="1" id="KW-0805">Transcription regulation</keyword>
<protein>
    <submittedName>
        <fullName evidence="7">TetR/AcrR family transcriptional regulator</fullName>
    </submittedName>
</protein>
<dbReference type="InterPro" id="IPR025996">
    <property type="entry name" value="MT1864/Rv1816-like_C"/>
</dbReference>
<feature type="region of interest" description="Disordered" evidence="5">
    <location>
        <begin position="1"/>
        <end position="23"/>
    </location>
</feature>
<feature type="DNA-binding region" description="H-T-H motif" evidence="4">
    <location>
        <begin position="49"/>
        <end position="68"/>
    </location>
</feature>
<organism evidence="7 8">
    <name type="scientific">Arthrobacter livingstonensis</name>
    <dbReference type="NCBI Taxonomy" id="670078"/>
    <lineage>
        <taxon>Bacteria</taxon>
        <taxon>Bacillati</taxon>
        <taxon>Actinomycetota</taxon>
        <taxon>Actinomycetes</taxon>
        <taxon>Micrococcales</taxon>
        <taxon>Micrococcaceae</taxon>
        <taxon>Arthrobacter</taxon>
    </lineage>
</organism>
<dbReference type="InterPro" id="IPR036271">
    <property type="entry name" value="Tet_transcr_reg_TetR-rel_C_sf"/>
</dbReference>
<feature type="compositionally biased region" description="Low complexity" evidence="5">
    <location>
        <begin position="1"/>
        <end position="17"/>
    </location>
</feature>
<dbReference type="InterPro" id="IPR001647">
    <property type="entry name" value="HTH_TetR"/>
</dbReference>
<dbReference type="SUPFAM" id="SSF48498">
    <property type="entry name" value="Tetracyclin repressor-like, C-terminal domain"/>
    <property type="match status" value="1"/>
</dbReference>
<dbReference type="Proteomes" id="UP000247832">
    <property type="component" value="Unassembled WGS sequence"/>
</dbReference>
<dbReference type="OrthoDB" id="4709966at2"/>
<dbReference type="PROSITE" id="PS50977">
    <property type="entry name" value="HTH_TETR_2"/>
    <property type="match status" value="1"/>
</dbReference>
<name>A0A2V5L3A0_9MICC</name>
<sequence>MTQTPTRRTDPPTSGRRNNPRGEGARLREELIDAACALLAETGSASRLSIRAVAARTGVAATSVYLHFADLDEIKLAVADRAFADLGAARTAATAGIDDPAAELTARCLAYVDFALTHPGQYRLMFGADLPADLFTRSYESAASPIRTAYESLIDAIRRCQRTGATHDDTDPNRLGALLWPALHGQITLRLDRPHLPRPPLHELVTETVQRLIGLHYGDSTPRP</sequence>
<comment type="caution">
    <text evidence="7">The sequence shown here is derived from an EMBL/GenBank/DDBJ whole genome shotgun (WGS) entry which is preliminary data.</text>
</comment>
<dbReference type="PANTHER" id="PTHR30055">
    <property type="entry name" value="HTH-TYPE TRANSCRIPTIONAL REGULATOR RUTR"/>
    <property type="match status" value="1"/>
</dbReference>
<reference evidence="7 8" key="1">
    <citation type="submission" date="2018-05" db="EMBL/GenBank/DDBJ databases">
        <title>Genetic diversity of glacier-inhabiting Cryobacterium bacteria in China and description of Cryobacterium mengkeensis sp. nov. and Arthrobacter glacialis sp. nov.</title>
        <authorList>
            <person name="Liu Q."/>
            <person name="Xin Y.-H."/>
        </authorList>
    </citation>
    <scope>NUCLEOTIDE SEQUENCE [LARGE SCALE GENOMIC DNA]</scope>
    <source>
        <strain evidence="7 8">LI2</strain>
    </source>
</reference>
<keyword evidence="8" id="KW-1185">Reference proteome</keyword>
<dbReference type="RefSeq" id="WP_110503047.1">
    <property type="nucleotide sequence ID" value="NZ_QJVD01000046.1"/>
</dbReference>
<evidence type="ECO:0000313" key="7">
    <source>
        <dbReference type="EMBL" id="PYI64584.1"/>
    </source>
</evidence>
<feature type="domain" description="HTH tetR-type" evidence="6">
    <location>
        <begin position="25"/>
        <end position="86"/>
    </location>
</feature>
<evidence type="ECO:0000256" key="3">
    <source>
        <dbReference type="ARBA" id="ARBA00023163"/>
    </source>
</evidence>
<gene>
    <name evidence="7" type="ORF">CVV68_21545</name>
</gene>
<dbReference type="Pfam" id="PF13305">
    <property type="entry name" value="TetR_C_33"/>
    <property type="match status" value="1"/>
</dbReference>
<dbReference type="EMBL" id="QJVD01000046">
    <property type="protein sequence ID" value="PYI64584.1"/>
    <property type="molecule type" value="Genomic_DNA"/>
</dbReference>
<dbReference type="PANTHER" id="PTHR30055:SF209">
    <property type="entry name" value="POSSIBLE TRANSCRIPTIONAL REGULATORY PROTEIN (PROBABLY TETR-FAMILY)"/>
    <property type="match status" value="1"/>
</dbReference>
<keyword evidence="3" id="KW-0804">Transcription</keyword>
<evidence type="ECO:0000259" key="6">
    <source>
        <dbReference type="PROSITE" id="PS50977"/>
    </source>
</evidence>
<evidence type="ECO:0000256" key="1">
    <source>
        <dbReference type="ARBA" id="ARBA00023015"/>
    </source>
</evidence>
<dbReference type="AlphaFoldDB" id="A0A2V5L3A0"/>
<evidence type="ECO:0000256" key="4">
    <source>
        <dbReference type="PROSITE-ProRule" id="PRU00335"/>
    </source>
</evidence>